<dbReference type="InterPro" id="IPR001296">
    <property type="entry name" value="Glyco_trans_1"/>
</dbReference>
<comment type="caution">
    <text evidence="4">The sequence shown here is derived from an EMBL/GenBank/DDBJ whole genome shotgun (WGS) entry which is preliminary data.</text>
</comment>
<dbReference type="AlphaFoldDB" id="A0A4P9VSH4"/>
<proteinExistence type="predicted"/>
<evidence type="ECO:0000259" key="3">
    <source>
        <dbReference type="Pfam" id="PF13439"/>
    </source>
</evidence>
<dbReference type="GO" id="GO:0009103">
    <property type="term" value="P:lipopolysaccharide biosynthetic process"/>
    <property type="evidence" value="ECO:0007669"/>
    <property type="project" value="TreeGrafter"/>
</dbReference>
<evidence type="ECO:0000259" key="2">
    <source>
        <dbReference type="Pfam" id="PF00534"/>
    </source>
</evidence>
<dbReference type="Proteomes" id="UP000257039">
    <property type="component" value="Unassembled WGS sequence"/>
</dbReference>
<keyword evidence="5" id="KW-1185">Reference proteome</keyword>
<accession>A0A4P9VSH4</accession>
<evidence type="ECO:0000256" key="1">
    <source>
        <dbReference type="ARBA" id="ARBA00022679"/>
    </source>
</evidence>
<dbReference type="InterPro" id="IPR028098">
    <property type="entry name" value="Glyco_trans_4-like_N"/>
</dbReference>
<organism evidence="4 5">
    <name type="scientific">Zooshikella ganghwensis</name>
    <dbReference type="NCBI Taxonomy" id="202772"/>
    <lineage>
        <taxon>Bacteria</taxon>
        <taxon>Pseudomonadati</taxon>
        <taxon>Pseudomonadota</taxon>
        <taxon>Gammaproteobacteria</taxon>
        <taxon>Oceanospirillales</taxon>
        <taxon>Zooshikellaceae</taxon>
        <taxon>Zooshikella</taxon>
    </lineage>
</organism>
<reference evidence="4 5" key="1">
    <citation type="submission" date="2017-04" db="EMBL/GenBank/DDBJ databases">
        <title>Draft genome sequence of Zooshikella ganghwensis VG4 isolated from Red Sea sediments.</title>
        <authorList>
            <person name="Rehman Z."/>
            <person name="Alam I."/>
            <person name="Kamau A."/>
            <person name="Bajic V."/>
            <person name="Leiknes T."/>
        </authorList>
    </citation>
    <scope>NUCLEOTIDE SEQUENCE [LARGE SCALE GENOMIC DNA]</scope>
    <source>
        <strain evidence="4 5">VG4</strain>
    </source>
</reference>
<evidence type="ECO:0000313" key="5">
    <source>
        <dbReference type="Proteomes" id="UP000257039"/>
    </source>
</evidence>
<evidence type="ECO:0000313" key="4">
    <source>
        <dbReference type="EMBL" id="RDH44960.1"/>
    </source>
</evidence>
<dbReference type="CDD" id="cd03801">
    <property type="entry name" value="GT4_PimA-like"/>
    <property type="match status" value="1"/>
</dbReference>
<feature type="domain" description="Glycosyl transferase family 1" evidence="2">
    <location>
        <begin position="216"/>
        <end position="376"/>
    </location>
</feature>
<dbReference type="Gene3D" id="3.40.50.2000">
    <property type="entry name" value="Glycogen Phosphorylase B"/>
    <property type="match status" value="2"/>
</dbReference>
<keyword evidence="1 4" id="KW-0808">Transferase</keyword>
<dbReference type="PANTHER" id="PTHR46401:SF2">
    <property type="entry name" value="GLYCOSYLTRANSFERASE WBBK-RELATED"/>
    <property type="match status" value="1"/>
</dbReference>
<dbReference type="Pfam" id="PF00534">
    <property type="entry name" value="Glycos_transf_1"/>
    <property type="match status" value="1"/>
</dbReference>
<dbReference type="SUPFAM" id="SSF53756">
    <property type="entry name" value="UDP-Glycosyltransferase/glycogen phosphorylase"/>
    <property type="match status" value="1"/>
</dbReference>
<dbReference type="GO" id="GO:0016757">
    <property type="term" value="F:glycosyltransferase activity"/>
    <property type="evidence" value="ECO:0007669"/>
    <property type="project" value="InterPro"/>
</dbReference>
<dbReference type="PANTHER" id="PTHR46401">
    <property type="entry name" value="GLYCOSYLTRANSFERASE WBBK-RELATED"/>
    <property type="match status" value="1"/>
</dbReference>
<protein>
    <submittedName>
        <fullName evidence="4">Glycosyltransferase family 1 protein</fullName>
    </submittedName>
</protein>
<dbReference type="EMBL" id="NDXW01000001">
    <property type="protein sequence ID" value="RDH44960.1"/>
    <property type="molecule type" value="Genomic_DNA"/>
</dbReference>
<sequence length="409" mass="46061">MNKLKTLICIPRYWPAVGGSELHTRELAHYLSSYAEITVLNHNSCSSLPNEQACATAKNKIFHDQQIPVHQVAPTSWRRPLLKTLALFHPQMRLIRPIYDLFFSTVSYKALTQLSAGKDLIHVIYNGMTCVAEQALKVAKQHNIPFVFTPLAHTHTEEGKGWSSSRFLQIYRQADAIIAMTHYEREWLIKRGAHPTKTHVCPVGPLLSNNPSPEHFKKSYNIGQAPSILFLGRHVETKGYQQLAQAAQRVWQEYPETRFIFMGPQTEKSKQFFNSINDSRILLIPNASDKEKCSALAACDLLCVPSTQESLGVIYLEAWHYAKPVIAANIEVMQTVIHDGQDGLLIPPDTNSIANAITKLLSNPELRLKLGESGQNRVQQHFSWSQLAKKMAQIYCTTLNTHAAIKVSC</sequence>
<dbReference type="RefSeq" id="WP_094788006.1">
    <property type="nucleotide sequence ID" value="NZ_NDXW01000001.1"/>
</dbReference>
<gene>
    <name evidence="4" type="ORF">B9G39_16800</name>
</gene>
<name>A0A4P9VSH4_9GAMM</name>
<feature type="domain" description="Glycosyltransferase subfamily 4-like N-terminal" evidence="3">
    <location>
        <begin position="17"/>
        <end position="204"/>
    </location>
</feature>
<dbReference type="Pfam" id="PF13439">
    <property type="entry name" value="Glyco_transf_4"/>
    <property type="match status" value="1"/>
</dbReference>